<dbReference type="EMBL" id="MT939241">
    <property type="protein sequence ID" value="QOC57527.1"/>
    <property type="molecule type" value="Genomic_DNA"/>
</dbReference>
<dbReference type="Gene3D" id="3.40.1360.10">
    <property type="match status" value="1"/>
</dbReference>
<keyword evidence="2" id="KW-1185">Reference proteome</keyword>
<dbReference type="Gene3D" id="3.90.580.10">
    <property type="entry name" value="Zinc finger, CHC2-type domain"/>
    <property type="match status" value="1"/>
</dbReference>
<accession>A0A7L7STB7</accession>
<sequence length="349" mass="40717">MDARKVVGMLSDRDVFDLMDELDAQPISKGNTFECRTVCHDGHKHKLIYYKDSKSFYCYTNCGHLSIFDMLGKALDLEFIDALKYIVKKYNLHDSDHIEGFTYEKVVNPGALLKQKLEKVKAPAFEKLDEHLLLDFYPYYHKSWIDEGISISSMMKYNIRYSIVDNQIIIPHYDEYGNLIGVRGRNLNKDKVDEGKKYMPIFYEGKVLKHLTGANLYGLDKNKEMIEKHKTMILFESEKSVLQLDSMMPDHSIGVCVSGSSLTQYQLELIKKLRIDEVIIGVDKEFENIGDDKEKRYAEKIIKVFRNKLAPYVRVSVLWDLKNELNEKDSPTDRGVKIFKDLYENRIYI</sequence>
<name>A0A7L7STB7_9CAUD</name>
<protein>
    <submittedName>
        <fullName evidence="1">DNA primase</fullName>
    </submittedName>
</protein>
<dbReference type="GO" id="GO:0006260">
    <property type="term" value="P:DNA replication"/>
    <property type="evidence" value="ECO:0007669"/>
    <property type="project" value="InterPro"/>
</dbReference>
<gene>
    <name evidence="1" type="ORF">phi9183_ORF034</name>
</gene>
<evidence type="ECO:0000313" key="1">
    <source>
        <dbReference type="EMBL" id="QOC57527.1"/>
    </source>
</evidence>
<dbReference type="SUPFAM" id="SSF56731">
    <property type="entry name" value="DNA primase core"/>
    <property type="match status" value="1"/>
</dbReference>
<dbReference type="SUPFAM" id="SSF57783">
    <property type="entry name" value="Zinc beta-ribbon"/>
    <property type="match status" value="1"/>
</dbReference>
<proteinExistence type="predicted"/>
<dbReference type="GO" id="GO:0003677">
    <property type="term" value="F:DNA binding"/>
    <property type="evidence" value="ECO:0007669"/>
    <property type="project" value="InterPro"/>
</dbReference>
<dbReference type="GO" id="GO:0008270">
    <property type="term" value="F:zinc ion binding"/>
    <property type="evidence" value="ECO:0007669"/>
    <property type="project" value="InterPro"/>
</dbReference>
<evidence type="ECO:0000313" key="2">
    <source>
        <dbReference type="Proteomes" id="UP000516647"/>
    </source>
</evidence>
<organism evidence="1 2">
    <name type="scientific">Enterococcus phage 9183</name>
    <dbReference type="NCBI Taxonomy" id="2763102"/>
    <lineage>
        <taxon>Viruses</taxon>
        <taxon>Duplodnaviria</taxon>
        <taxon>Heunggongvirae</taxon>
        <taxon>Uroviricota</taxon>
        <taxon>Caudoviricetes</taxon>
        <taxon>Andrewesvirinae</taxon>
        <taxon>Denvervirus</taxon>
        <taxon>Denvervirus dv9183</taxon>
    </lineage>
</organism>
<dbReference type="Proteomes" id="UP000516647">
    <property type="component" value="Segment"/>
</dbReference>
<reference evidence="1 2" key="1">
    <citation type="submission" date="2020-08" db="EMBL/GenBank/DDBJ databases">
        <authorList>
            <person name="Canfield G.S."/>
            <person name="Duerkop B.A."/>
        </authorList>
    </citation>
    <scope>NUCLEOTIDE SEQUENCE [LARGE SCALE GENOMIC DNA]</scope>
</reference>
<dbReference type="InterPro" id="IPR036977">
    <property type="entry name" value="DNA_primase_Znf_CHC2"/>
</dbReference>